<comment type="caution">
    <text evidence="4">The sequence shown here is derived from an EMBL/GenBank/DDBJ whole genome shotgun (WGS) entry which is preliminary data.</text>
</comment>
<protein>
    <submittedName>
        <fullName evidence="4">CARDB domain-containing protein</fullName>
    </submittedName>
</protein>
<dbReference type="PANTHER" id="PTHR37947:SF1">
    <property type="entry name" value="BLL2462 PROTEIN"/>
    <property type="match status" value="1"/>
</dbReference>
<dbReference type="Proteomes" id="UP001596145">
    <property type="component" value="Unassembled WGS sequence"/>
</dbReference>
<feature type="region of interest" description="Disordered" evidence="2">
    <location>
        <begin position="885"/>
        <end position="907"/>
    </location>
</feature>
<feature type="compositionally biased region" description="Low complexity" evidence="2">
    <location>
        <begin position="888"/>
        <end position="907"/>
    </location>
</feature>
<feature type="compositionally biased region" description="Low complexity" evidence="2">
    <location>
        <begin position="600"/>
        <end position="632"/>
    </location>
</feature>
<dbReference type="Gene3D" id="2.60.40.10">
    <property type="entry name" value="Immunoglobulins"/>
    <property type="match status" value="6"/>
</dbReference>
<feature type="compositionally biased region" description="Acidic residues" evidence="2">
    <location>
        <begin position="633"/>
        <end position="642"/>
    </location>
</feature>
<evidence type="ECO:0000259" key="3">
    <source>
        <dbReference type="Pfam" id="PF07705"/>
    </source>
</evidence>
<dbReference type="EMBL" id="JBHSKV010000015">
    <property type="protein sequence ID" value="MFC5135289.1"/>
    <property type="molecule type" value="Genomic_DNA"/>
</dbReference>
<dbReference type="InterPro" id="IPR011635">
    <property type="entry name" value="CARDB"/>
</dbReference>
<evidence type="ECO:0000313" key="4">
    <source>
        <dbReference type="EMBL" id="MFC5135289.1"/>
    </source>
</evidence>
<keyword evidence="5" id="KW-1185">Reference proteome</keyword>
<proteinExistence type="predicted"/>
<dbReference type="RefSeq" id="WP_122106980.1">
    <property type="nucleotide sequence ID" value="NZ_JBHSKV010000015.1"/>
</dbReference>
<feature type="region of interest" description="Disordered" evidence="2">
    <location>
        <begin position="591"/>
        <end position="716"/>
    </location>
</feature>
<sequence>MSDRQVVTLWISVAVLLSVFSLGGVVDGGTAAAGNTAEFEVGNVGLSDDAIDQGGTAKLSADVTNVGDAEGTFIAEFRVNGEVRDSEEVTLLGGDSTAVTLSAVFEESGKYDVQFTDADAGTLTVSEPTVAEFDVSNARFANETVLEGETATVSADVTNVGDAEGTFTAELEVGDSTNGGDRETVSVDPGETRTVDLGETFEETGRYRIAVSGEPAGTLTVEKPADPKVADAILQETEIPEGGSVGVLVILENAGDRAGDLDVELTSDGPVELTENVSVPPGEDQTTLDPTFDEAGEYRIAVNGVGAGTLTVTAPPDPEVTNATVDPEVILVGDSVDITATVGNDGGRNGGLVVDSEIDGETDRKRTVSVDGGGSENVTFTKRFDRPGEYAVSVNGVDAGTVVVETPADPEVTDATIPVDSVLVNESVDISGVVENGGDRDGEMVVELAIDGDVSDNRTVAVAGGGSTNVSFTTSFDEAGEYNVSIAGVGAGTVGVETPADPRITGAALESTEIVEGGSVEVSATIENPGDRDGEMDIELAVDGNVTDERTVAVAGGGSTNVSMNETFDTSGEYNVSVSGTDAGVLTVEVDDDASGGYSGSSVSSGPSGISGSSGSTGSPGSPGSSEPSGSSETDDDADPPDVEPSLNRTETADEVTVRVDDAGNGSVVVPVDLSGPSETSPDVSVSTLEVRPEGDRGGFHVRAARPTTDPGDFPAAPRGTVLAYVDLGSNLAANETSESTLHFELDSAALPDGTGTDDVQVMQYVDGEWTTVGVTHGVDGSSHSVGLPDVTPLAVVSIEPGSVEIVDADVPDWVRTGYETSVSATVRNTGKRTVTRTLVVSIDGEAVAERDVSVEPGETAAVDIAFEPTDGGTVTLDGVEVGELSVGDSRGGSAPSSDGSDSTDDIPGFGPITAIIALLVAALAARIRRS</sequence>
<dbReference type="PANTHER" id="PTHR37947">
    <property type="entry name" value="BLL2462 PROTEIN"/>
    <property type="match status" value="1"/>
</dbReference>
<dbReference type="InterPro" id="IPR026371">
    <property type="entry name" value="PGF_CTERM"/>
</dbReference>
<gene>
    <name evidence="4" type="ORF">ACFPJA_11245</name>
</gene>
<evidence type="ECO:0000256" key="1">
    <source>
        <dbReference type="ARBA" id="ARBA00022729"/>
    </source>
</evidence>
<dbReference type="Pfam" id="PF07705">
    <property type="entry name" value="CARDB"/>
    <property type="match status" value="2"/>
</dbReference>
<reference evidence="4 5" key="1">
    <citation type="journal article" date="2019" name="Int. J. Syst. Evol. Microbiol.">
        <title>The Global Catalogue of Microorganisms (GCM) 10K type strain sequencing project: providing services to taxonomists for standard genome sequencing and annotation.</title>
        <authorList>
            <consortium name="The Broad Institute Genomics Platform"/>
            <consortium name="The Broad Institute Genome Sequencing Center for Infectious Disease"/>
            <person name="Wu L."/>
            <person name="Ma J."/>
        </authorList>
    </citation>
    <scope>NUCLEOTIDE SEQUENCE [LARGE SCALE GENOMIC DNA]</scope>
    <source>
        <strain evidence="4 5">CGMCC 1.16026</strain>
    </source>
</reference>
<dbReference type="GO" id="GO:0030115">
    <property type="term" value="C:S-layer"/>
    <property type="evidence" value="ECO:0007669"/>
    <property type="project" value="UniProtKB-SubCell"/>
</dbReference>
<dbReference type="InterPro" id="IPR013783">
    <property type="entry name" value="Ig-like_fold"/>
</dbReference>
<accession>A0ABD5QSU4</accession>
<name>A0ABD5QSU4_9EURY</name>
<evidence type="ECO:0000256" key="2">
    <source>
        <dbReference type="SAM" id="MobiDB-lite"/>
    </source>
</evidence>
<dbReference type="GO" id="GO:0005886">
    <property type="term" value="C:plasma membrane"/>
    <property type="evidence" value="ECO:0007669"/>
    <property type="project" value="UniProtKB-SubCell"/>
</dbReference>
<feature type="domain" description="CARDB" evidence="3">
    <location>
        <begin position="415"/>
        <end position="485"/>
    </location>
</feature>
<feature type="domain" description="CARDB" evidence="3">
    <location>
        <begin position="509"/>
        <end position="578"/>
    </location>
</feature>
<dbReference type="AlphaFoldDB" id="A0ABD5QSU4"/>
<keyword evidence="1" id="KW-0732">Signal</keyword>
<dbReference type="NCBIfam" id="TIGR04126">
    <property type="entry name" value="PGF_CTERM"/>
    <property type="match status" value="1"/>
</dbReference>
<feature type="compositionally biased region" description="Polar residues" evidence="2">
    <location>
        <begin position="677"/>
        <end position="688"/>
    </location>
</feature>
<organism evidence="4 5">
    <name type="scientific">Halorubrum glutamatedens</name>
    <dbReference type="NCBI Taxonomy" id="2707018"/>
    <lineage>
        <taxon>Archaea</taxon>
        <taxon>Methanobacteriati</taxon>
        <taxon>Methanobacteriota</taxon>
        <taxon>Stenosarchaea group</taxon>
        <taxon>Halobacteria</taxon>
        <taxon>Halobacteriales</taxon>
        <taxon>Haloferacaceae</taxon>
        <taxon>Halorubrum</taxon>
    </lineage>
</organism>
<evidence type="ECO:0000313" key="5">
    <source>
        <dbReference type="Proteomes" id="UP001596145"/>
    </source>
</evidence>